<evidence type="ECO:0000256" key="2">
    <source>
        <dbReference type="ARBA" id="ARBA00006555"/>
    </source>
</evidence>
<evidence type="ECO:0000256" key="4">
    <source>
        <dbReference type="ARBA" id="ARBA00022475"/>
    </source>
</evidence>
<reference evidence="12 13" key="1">
    <citation type="submission" date="2016-06" db="EMBL/GenBank/DDBJ databases">
        <title>Genome sequence of Tepidimonas fonticaldi PL17.</title>
        <authorList>
            <person name="Pinnaka A.K."/>
        </authorList>
    </citation>
    <scope>NUCLEOTIDE SEQUENCE [LARGE SCALE GENOMIC DNA]</scope>
    <source>
        <strain evidence="12 13">PL17</strain>
    </source>
</reference>
<keyword evidence="13" id="KW-1185">Reference proteome</keyword>
<gene>
    <name evidence="12" type="ORF">A9O67_01460</name>
</gene>
<proteinExistence type="inferred from homology"/>
<dbReference type="STRING" id="1101373.A9O67_01460"/>
<comment type="subcellular location">
    <subcellularLocation>
        <location evidence="1">Cell inner membrane</location>
        <topology evidence="1">Single-pass membrane protein</topology>
        <orientation evidence="1">Periplasmic side</orientation>
    </subcellularLocation>
</comment>
<dbReference type="InterPro" id="IPR037682">
    <property type="entry name" value="TonB_C"/>
</dbReference>
<dbReference type="EMBL" id="LZDH01000034">
    <property type="protein sequence ID" value="OBS31437.1"/>
    <property type="molecule type" value="Genomic_DNA"/>
</dbReference>
<comment type="caution">
    <text evidence="12">The sequence shown here is derived from an EMBL/GenBank/DDBJ whole genome shotgun (WGS) entry which is preliminary data.</text>
</comment>
<dbReference type="GO" id="GO:0015031">
    <property type="term" value="P:protein transport"/>
    <property type="evidence" value="ECO:0007669"/>
    <property type="project" value="UniProtKB-KW"/>
</dbReference>
<keyword evidence="7" id="KW-0653">Protein transport</keyword>
<organism evidence="12 13">
    <name type="scientific">Tepidimonas fonticaldi</name>
    <dbReference type="NCBI Taxonomy" id="1101373"/>
    <lineage>
        <taxon>Bacteria</taxon>
        <taxon>Pseudomonadati</taxon>
        <taxon>Pseudomonadota</taxon>
        <taxon>Betaproteobacteria</taxon>
        <taxon>Burkholderiales</taxon>
        <taxon>Tepidimonas</taxon>
    </lineage>
</organism>
<dbReference type="PANTHER" id="PTHR33446">
    <property type="entry name" value="PROTEIN TONB-RELATED"/>
    <property type="match status" value="1"/>
</dbReference>
<dbReference type="InterPro" id="IPR051045">
    <property type="entry name" value="TonB-dependent_transducer"/>
</dbReference>
<keyword evidence="9" id="KW-0472">Membrane</keyword>
<feature type="compositionally biased region" description="Low complexity" evidence="10">
    <location>
        <begin position="115"/>
        <end position="153"/>
    </location>
</feature>
<keyword evidence="3" id="KW-0813">Transport</keyword>
<evidence type="ECO:0000256" key="1">
    <source>
        <dbReference type="ARBA" id="ARBA00004383"/>
    </source>
</evidence>
<dbReference type="PROSITE" id="PS52015">
    <property type="entry name" value="TONB_CTD"/>
    <property type="match status" value="1"/>
</dbReference>
<evidence type="ECO:0000256" key="10">
    <source>
        <dbReference type="SAM" id="MobiDB-lite"/>
    </source>
</evidence>
<evidence type="ECO:0000256" key="3">
    <source>
        <dbReference type="ARBA" id="ARBA00022448"/>
    </source>
</evidence>
<dbReference type="InterPro" id="IPR006260">
    <property type="entry name" value="TonB/TolA_C"/>
</dbReference>
<dbReference type="GO" id="GO:0098797">
    <property type="term" value="C:plasma membrane protein complex"/>
    <property type="evidence" value="ECO:0007669"/>
    <property type="project" value="TreeGrafter"/>
</dbReference>
<evidence type="ECO:0000313" key="13">
    <source>
        <dbReference type="Proteomes" id="UP000091969"/>
    </source>
</evidence>
<dbReference type="Proteomes" id="UP000091969">
    <property type="component" value="Unassembled WGS sequence"/>
</dbReference>
<evidence type="ECO:0000256" key="9">
    <source>
        <dbReference type="ARBA" id="ARBA00023136"/>
    </source>
</evidence>
<dbReference type="GO" id="GO:0055085">
    <property type="term" value="P:transmembrane transport"/>
    <property type="evidence" value="ECO:0007669"/>
    <property type="project" value="InterPro"/>
</dbReference>
<evidence type="ECO:0000256" key="8">
    <source>
        <dbReference type="ARBA" id="ARBA00022989"/>
    </source>
</evidence>
<keyword evidence="4" id="KW-1003">Cell membrane</keyword>
<dbReference type="AlphaFoldDB" id="A0A1A6DWW8"/>
<evidence type="ECO:0000256" key="7">
    <source>
        <dbReference type="ARBA" id="ARBA00022927"/>
    </source>
</evidence>
<dbReference type="Pfam" id="PF03544">
    <property type="entry name" value="TonB_C"/>
    <property type="match status" value="1"/>
</dbReference>
<accession>A0A1A6DWW8</accession>
<evidence type="ECO:0000256" key="5">
    <source>
        <dbReference type="ARBA" id="ARBA00022519"/>
    </source>
</evidence>
<keyword evidence="5" id="KW-0997">Cell inner membrane</keyword>
<dbReference type="SUPFAM" id="SSF74653">
    <property type="entry name" value="TolA/TonB C-terminal domain"/>
    <property type="match status" value="1"/>
</dbReference>
<evidence type="ECO:0000256" key="6">
    <source>
        <dbReference type="ARBA" id="ARBA00022692"/>
    </source>
</evidence>
<feature type="compositionally biased region" description="Pro residues" evidence="10">
    <location>
        <begin position="82"/>
        <end position="114"/>
    </location>
</feature>
<sequence>MHRARLPGTVAGVLAAHAAALWALHGAWSARSPSPPAPTVVQATLLPASSAVAPAPPAPSVEAPAPPQAQRPRPLAAAKRPPSAPAPAPSAMPAPNAPPPSVVPAASPPGPADPAPATAAAPTPSSVASVPSAGTASTAPATDGSTAPAAAAPPARIDLPSASAAYLSNPPPPYPPLSRRLGEQGKVVVRVRIEADGTASAAEVRTSSGFERLDQAALQTVLRWKYVPGKRNGVPEAMWYLIPIQFVLE</sequence>
<feature type="compositionally biased region" description="Pro residues" evidence="10">
    <location>
        <begin position="54"/>
        <end position="69"/>
    </location>
</feature>
<dbReference type="GO" id="GO:0031992">
    <property type="term" value="F:energy transducer activity"/>
    <property type="evidence" value="ECO:0007669"/>
    <property type="project" value="TreeGrafter"/>
</dbReference>
<protein>
    <recommendedName>
        <fullName evidence="11">TonB C-terminal domain-containing protein</fullName>
    </recommendedName>
</protein>
<dbReference type="PANTHER" id="PTHR33446:SF2">
    <property type="entry name" value="PROTEIN TONB"/>
    <property type="match status" value="1"/>
</dbReference>
<name>A0A1A6DWW8_9BURK</name>
<dbReference type="Gene3D" id="3.30.1150.10">
    <property type="match status" value="1"/>
</dbReference>
<comment type="similarity">
    <text evidence="2">Belongs to the TonB family.</text>
</comment>
<keyword evidence="8" id="KW-1133">Transmembrane helix</keyword>
<evidence type="ECO:0000259" key="11">
    <source>
        <dbReference type="PROSITE" id="PS52015"/>
    </source>
</evidence>
<feature type="domain" description="TonB C-terminal" evidence="11">
    <location>
        <begin position="159"/>
        <end position="249"/>
    </location>
</feature>
<evidence type="ECO:0000313" key="12">
    <source>
        <dbReference type="EMBL" id="OBS31437.1"/>
    </source>
</evidence>
<keyword evidence="6" id="KW-0812">Transmembrane</keyword>
<dbReference type="NCBIfam" id="TIGR01352">
    <property type="entry name" value="tonB_Cterm"/>
    <property type="match status" value="1"/>
</dbReference>
<feature type="region of interest" description="Disordered" evidence="10">
    <location>
        <begin position="51"/>
        <end position="153"/>
    </location>
</feature>
<feature type="compositionally biased region" description="Low complexity" evidence="10">
    <location>
        <begin position="70"/>
        <end position="81"/>
    </location>
</feature>